<dbReference type="SUPFAM" id="SSF55136">
    <property type="entry name" value="Probable bacterial effector-binding domain"/>
    <property type="match status" value="1"/>
</dbReference>
<dbReference type="RefSeq" id="WP_316968047.1">
    <property type="nucleotide sequence ID" value="NZ_JARFPL010000004.1"/>
</dbReference>
<dbReference type="Proteomes" id="UP001215956">
    <property type="component" value="Unassembled WGS sequence"/>
</dbReference>
<dbReference type="InterPro" id="IPR011256">
    <property type="entry name" value="Reg_factor_effector_dom_sf"/>
</dbReference>
<sequence>MSQYEINIKSFPALRVASLWGKGLPFAVTVPNAYEDLAAWMAEKLIPPLSGSPMGLALYYDDPASIPPRRCGSR</sequence>
<name>A0ABT5XCE8_9EURY</name>
<organism evidence="1 2">
    <name type="scientific">Candidatus Methanocrinis alkalitolerans</name>
    <dbReference type="NCBI Taxonomy" id="3033395"/>
    <lineage>
        <taxon>Archaea</taxon>
        <taxon>Methanobacteriati</taxon>
        <taxon>Methanobacteriota</taxon>
        <taxon>Stenosarchaea group</taxon>
        <taxon>Methanomicrobia</taxon>
        <taxon>Methanotrichales</taxon>
        <taxon>Methanotrichaceae</taxon>
        <taxon>Methanocrinis</taxon>
    </lineage>
</organism>
<evidence type="ECO:0000313" key="1">
    <source>
        <dbReference type="EMBL" id="MDF0592337.1"/>
    </source>
</evidence>
<protein>
    <submittedName>
        <fullName evidence="1">Uncharacterized protein</fullName>
    </submittedName>
</protein>
<gene>
    <name evidence="1" type="ORF">P0O24_01910</name>
</gene>
<proteinExistence type="predicted"/>
<comment type="caution">
    <text evidence="1">The sequence shown here is derived from an EMBL/GenBank/DDBJ whole genome shotgun (WGS) entry which is preliminary data.</text>
</comment>
<dbReference type="EMBL" id="JARFPL010000004">
    <property type="protein sequence ID" value="MDF0592337.1"/>
    <property type="molecule type" value="Genomic_DNA"/>
</dbReference>
<accession>A0ABT5XCE8</accession>
<evidence type="ECO:0000313" key="2">
    <source>
        <dbReference type="Proteomes" id="UP001215956"/>
    </source>
</evidence>
<dbReference type="Gene3D" id="3.20.80.10">
    <property type="entry name" value="Regulatory factor, effector binding domain"/>
    <property type="match status" value="1"/>
</dbReference>
<reference evidence="1 2" key="1">
    <citation type="submission" date="2023-03" db="EMBL/GenBank/DDBJ databases">
        <title>Whole genome sequencing of Methanotrichaceae archaeon M04Ac.</title>
        <authorList>
            <person name="Khomyakova M.A."/>
            <person name="Merkel A.Y."/>
            <person name="Slobodkin A.I."/>
        </authorList>
    </citation>
    <scope>NUCLEOTIDE SEQUENCE [LARGE SCALE GENOMIC DNA]</scope>
    <source>
        <strain evidence="1 2">M04Ac</strain>
    </source>
</reference>
<keyword evidence="2" id="KW-1185">Reference proteome</keyword>